<dbReference type="InterPro" id="IPR011010">
    <property type="entry name" value="DNA_brk_join_enz"/>
</dbReference>
<evidence type="ECO:0000259" key="2">
    <source>
        <dbReference type="PROSITE" id="PS51898"/>
    </source>
</evidence>
<accession>A0A2H0R0Z0</accession>
<proteinExistence type="predicted"/>
<dbReference type="PROSITE" id="PS51898">
    <property type="entry name" value="TYR_RECOMBINASE"/>
    <property type="match status" value="1"/>
</dbReference>
<sequence>MEKTRKPEHRLAFKLGFLCCLRISEVLKLEKRDIDKDRGYIFIRQGKGKKDRYVPIAKPLIRDLKHIPIKIKTRALQDAINKISEKTISRKIHFHTLRHSGATFYLNQGMNLREIQQLLGHSRIDTTTIYTHISPTDLQNKFKGLWG</sequence>
<dbReference type="InterPro" id="IPR050090">
    <property type="entry name" value="Tyrosine_recombinase_XerCD"/>
</dbReference>
<dbReference type="Proteomes" id="UP000230828">
    <property type="component" value="Unassembled WGS sequence"/>
</dbReference>
<evidence type="ECO:0000313" key="4">
    <source>
        <dbReference type="Proteomes" id="UP000230828"/>
    </source>
</evidence>
<keyword evidence="1" id="KW-0233">DNA recombination</keyword>
<dbReference type="AlphaFoldDB" id="A0A2H0R0Z0"/>
<dbReference type="PANTHER" id="PTHR30349:SF64">
    <property type="entry name" value="PROPHAGE INTEGRASE INTD-RELATED"/>
    <property type="match status" value="1"/>
</dbReference>
<reference evidence="3 4" key="1">
    <citation type="submission" date="2017-09" db="EMBL/GenBank/DDBJ databases">
        <title>Depth-based differentiation of microbial function through sediment-hosted aquifers and enrichment of novel symbionts in the deep terrestrial subsurface.</title>
        <authorList>
            <person name="Probst A.J."/>
            <person name="Ladd B."/>
            <person name="Jarett J.K."/>
            <person name="Geller-Mcgrath D.E."/>
            <person name="Sieber C.M."/>
            <person name="Emerson J.B."/>
            <person name="Anantharaman K."/>
            <person name="Thomas B.C."/>
            <person name="Malmstrom R."/>
            <person name="Stieglmeier M."/>
            <person name="Klingl A."/>
            <person name="Woyke T."/>
            <person name="Ryan C.M."/>
            <person name="Banfield J.F."/>
        </authorList>
    </citation>
    <scope>NUCLEOTIDE SEQUENCE [LARGE SCALE GENOMIC DNA]</scope>
    <source>
        <strain evidence="3">CG10_big_fil_rev_8_21_14_0_10_34_34</strain>
    </source>
</reference>
<dbReference type="PANTHER" id="PTHR30349">
    <property type="entry name" value="PHAGE INTEGRASE-RELATED"/>
    <property type="match status" value="1"/>
</dbReference>
<evidence type="ECO:0000313" key="3">
    <source>
        <dbReference type="EMBL" id="PIR39936.1"/>
    </source>
</evidence>
<dbReference type="Gene3D" id="1.10.443.10">
    <property type="entry name" value="Intergrase catalytic core"/>
    <property type="match status" value="2"/>
</dbReference>
<dbReference type="InterPro" id="IPR002104">
    <property type="entry name" value="Integrase_catalytic"/>
</dbReference>
<comment type="caution">
    <text evidence="3">The sequence shown here is derived from an EMBL/GenBank/DDBJ whole genome shotgun (WGS) entry which is preliminary data.</text>
</comment>
<dbReference type="EMBL" id="PCXM01000045">
    <property type="protein sequence ID" value="PIR39936.1"/>
    <property type="molecule type" value="Genomic_DNA"/>
</dbReference>
<dbReference type="GO" id="GO:0006310">
    <property type="term" value="P:DNA recombination"/>
    <property type="evidence" value="ECO:0007669"/>
    <property type="project" value="UniProtKB-KW"/>
</dbReference>
<gene>
    <name evidence="3" type="ORF">COV33_02575</name>
</gene>
<dbReference type="GO" id="GO:0015074">
    <property type="term" value="P:DNA integration"/>
    <property type="evidence" value="ECO:0007669"/>
    <property type="project" value="InterPro"/>
</dbReference>
<protein>
    <recommendedName>
        <fullName evidence="2">Tyr recombinase domain-containing protein</fullName>
    </recommendedName>
</protein>
<dbReference type="InterPro" id="IPR013762">
    <property type="entry name" value="Integrase-like_cat_sf"/>
</dbReference>
<dbReference type="Pfam" id="PF00589">
    <property type="entry name" value="Phage_integrase"/>
    <property type="match status" value="2"/>
</dbReference>
<dbReference type="SUPFAM" id="SSF56349">
    <property type="entry name" value="DNA breaking-rejoining enzymes"/>
    <property type="match status" value="1"/>
</dbReference>
<organism evidence="3 4">
    <name type="scientific">Candidatus Zambryskibacteria bacterium CG10_big_fil_rev_8_21_14_0_10_34_34</name>
    <dbReference type="NCBI Taxonomy" id="1975114"/>
    <lineage>
        <taxon>Bacteria</taxon>
        <taxon>Candidatus Zambryskiibacteriota</taxon>
    </lineage>
</organism>
<feature type="domain" description="Tyr recombinase" evidence="2">
    <location>
        <begin position="1"/>
        <end position="143"/>
    </location>
</feature>
<name>A0A2H0R0Z0_9BACT</name>
<evidence type="ECO:0000256" key="1">
    <source>
        <dbReference type="ARBA" id="ARBA00023172"/>
    </source>
</evidence>
<dbReference type="GO" id="GO:0003677">
    <property type="term" value="F:DNA binding"/>
    <property type="evidence" value="ECO:0007669"/>
    <property type="project" value="InterPro"/>
</dbReference>